<dbReference type="RefSeq" id="WP_117303013.1">
    <property type="nucleotide sequence ID" value="NZ_QVQT02000007.1"/>
</dbReference>
<comment type="subcellular location">
    <subcellularLocation>
        <location evidence="1">Cell membrane</location>
        <topology evidence="1">Multi-pass membrane protein</topology>
    </subcellularLocation>
</comment>
<dbReference type="InterPro" id="IPR049177">
    <property type="entry name" value="MgtC_SapB_SrpB_YhiD_N"/>
</dbReference>
<evidence type="ECO:0000256" key="6">
    <source>
        <dbReference type="ARBA" id="ARBA00023136"/>
    </source>
</evidence>
<evidence type="ECO:0000256" key="1">
    <source>
        <dbReference type="ARBA" id="ARBA00004651"/>
    </source>
</evidence>
<keyword evidence="6 7" id="KW-0472">Membrane</keyword>
<evidence type="ECO:0000259" key="8">
    <source>
        <dbReference type="Pfam" id="PF02308"/>
    </source>
</evidence>
<dbReference type="GO" id="GO:0005886">
    <property type="term" value="C:plasma membrane"/>
    <property type="evidence" value="ECO:0007669"/>
    <property type="project" value="UniProtKB-SubCell"/>
</dbReference>
<feature type="transmembrane region" description="Helical" evidence="7">
    <location>
        <begin position="53"/>
        <end position="72"/>
    </location>
</feature>
<evidence type="ECO:0000313" key="9">
    <source>
        <dbReference type="EMBL" id="RFU15150.1"/>
    </source>
</evidence>
<comment type="similarity">
    <text evidence="2">Belongs to the MgtC/SapB family.</text>
</comment>
<evidence type="ECO:0000313" key="10">
    <source>
        <dbReference type="Proteomes" id="UP000264702"/>
    </source>
</evidence>
<evidence type="ECO:0000256" key="5">
    <source>
        <dbReference type="ARBA" id="ARBA00022989"/>
    </source>
</evidence>
<dbReference type="EMBL" id="QVQT01000007">
    <property type="protein sequence ID" value="RFU15150.1"/>
    <property type="molecule type" value="Genomic_DNA"/>
</dbReference>
<gene>
    <name evidence="9" type="ORF">D0Y96_18625</name>
</gene>
<evidence type="ECO:0000256" key="4">
    <source>
        <dbReference type="ARBA" id="ARBA00022692"/>
    </source>
</evidence>
<reference evidence="9 10" key="1">
    <citation type="submission" date="2018-08" db="EMBL/GenBank/DDBJ databases">
        <title>Acidipila sp. 4G-K13, an acidobacterium isolated from forest soil.</title>
        <authorList>
            <person name="Gao Z.-H."/>
            <person name="Qiu L.-H."/>
        </authorList>
    </citation>
    <scope>NUCLEOTIDE SEQUENCE [LARGE SCALE GENOMIC DNA]</scope>
    <source>
        <strain evidence="9 10">4G-K13</strain>
    </source>
</reference>
<dbReference type="PRINTS" id="PR01837">
    <property type="entry name" value="MGTCSAPBPROT"/>
</dbReference>
<protein>
    <submittedName>
        <fullName evidence="9">MgtC/SapB family protein</fullName>
    </submittedName>
</protein>
<keyword evidence="3" id="KW-1003">Cell membrane</keyword>
<sequence>MILVFDQGAHMTSFNQLQQMILTSDVAGRLLLAALLGGAIGIDREYHHKPSGVRTNLLICFGAALFTFLSTVVAGDTSPNKAQIASNIVQGIGFLGAGLILHNRDRVSGLTSAATVWAVASIGMACGAGLYVPAIFSTVLVLVVLEVVGVLETKSNLKFYSVVYETRGRDAEKMTLAILRAMDRENRQLSSVDHDSIGELERVSFTVATTHRGHRRMLESLKASPIIDEVHIFRDPEDE</sequence>
<dbReference type="PANTHER" id="PTHR33778:SF1">
    <property type="entry name" value="MAGNESIUM TRANSPORTER YHID-RELATED"/>
    <property type="match status" value="1"/>
</dbReference>
<feature type="transmembrane region" description="Helical" evidence="7">
    <location>
        <begin position="84"/>
        <end position="101"/>
    </location>
</feature>
<keyword evidence="10" id="KW-1185">Reference proteome</keyword>
<evidence type="ECO:0000256" key="2">
    <source>
        <dbReference type="ARBA" id="ARBA00009298"/>
    </source>
</evidence>
<dbReference type="OrthoDB" id="9811198at2"/>
<keyword evidence="4 7" id="KW-0812">Transmembrane</keyword>
<dbReference type="AlphaFoldDB" id="A0A372IJK1"/>
<keyword evidence="5 7" id="KW-1133">Transmembrane helix</keyword>
<dbReference type="Pfam" id="PF02308">
    <property type="entry name" value="MgtC"/>
    <property type="match status" value="1"/>
</dbReference>
<evidence type="ECO:0000256" key="7">
    <source>
        <dbReference type="SAM" id="Phobius"/>
    </source>
</evidence>
<comment type="caution">
    <text evidence="9">The sequence shown here is derived from an EMBL/GenBank/DDBJ whole genome shotgun (WGS) entry which is preliminary data.</text>
</comment>
<feature type="transmembrane region" description="Helical" evidence="7">
    <location>
        <begin position="108"/>
        <end position="125"/>
    </location>
</feature>
<proteinExistence type="inferred from homology"/>
<dbReference type="PANTHER" id="PTHR33778">
    <property type="entry name" value="PROTEIN MGTC"/>
    <property type="match status" value="1"/>
</dbReference>
<feature type="domain" description="MgtC/SapB/SrpB/YhiD N-terminal" evidence="8">
    <location>
        <begin position="30"/>
        <end position="152"/>
    </location>
</feature>
<accession>A0A372IJK1</accession>
<name>A0A372IJK1_9BACT</name>
<organism evidence="9 10">
    <name type="scientific">Paracidobacterium acidisoli</name>
    <dbReference type="NCBI Taxonomy" id="2303751"/>
    <lineage>
        <taxon>Bacteria</taxon>
        <taxon>Pseudomonadati</taxon>
        <taxon>Acidobacteriota</taxon>
        <taxon>Terriglobia</taxon>
        <taxon>Terriglobales</taxon>
        <taxon>Acidobacteriaceae</taxon>
        <taxon>Paracidobacterium</taxon>
    </lineage>
</organism>
<feature type="transmembrane region" description="Helical" evidence="7">
    <location>
        <begin position="131"/>
        <end position="151"/>
    </location>
</feature>
<dbReference type="InterPro" id="IPR003416">
    <property type="entry name" value="MgtC/SapB/SrpB/YhiD_fam"/>
</dbReference>
<feature type="transmembrane region" description="Helical" evidence="7">
    <location>
        <begin position="20"/>
        <end position="41"/>
    </location>
</feature>
<dbReference type="Proteomes" id="UP000264702">
    <property type="component" value="Unassembled WGS sequence"/>
</dbReference>
<evidence type="ECO:0000256" key="3">
    <source>
        <dbReference type="ARBA" id="ARBA00022475"/>
    </source>
</evidence>